<feature type="transmembrane region" description="Helical" evidence="1">
    <location>
        <begin position="94"/>
        <end position="116"/>
    </location>
</feature>
<keyword evidence="1" id="KW-0812">Transmembrane</keyword>
<dbReference type="AlphaFoldDB" id="A0A552V9X4"/>
<evidence type="ECO:0000256" key="1">
    <source>
        <dbReference type="SAM" id="Phobius"/>
    </source>
</evidence>
<evidence type="ECO:0000313" key="3">
    <source>
        <dbReference type="Proteomes" id="UP000320643"/>
    </source>
</evidence>
<accession>A0A552V9X4</accession>
<feature type="transmembrane region" description="Helical" evidence="1">
    <location>
        <begin position="39"/>
        <end position="57"/>
    </location>
</feature>
<dbReference type="EMBL" id="VJVZ01000001">
    <property type="protein sequence ID" value="TRW27272.1"/>
    <property type="molecule type" value="Genomic_DNA"/>
</dbReference>
<keyword evidence="1" id="KW-1133">Transmembrane helix</keyword>
<keyword evidence="1" id="KW-0472">Membrane</keyword>
<keyword evidence="3" id="KW-1185">Reference proteome</keyword>
<reference evidence="2 3" key="1">
    <citation type="submission" date="2019-07" db="EMBL/GenBank/DDBJ databases">
        <title>Flavobacterium sp. nov., isolated from glacier ice.</title>
        <authorList>
            <person name="Liu Q."/>
            <person name="Xin Y.-H."/>
        </authorList>
    </citation>
    <scope>NUCLEOTIDE SEQUENCE [LARGE SCALE GENOMIC DNA]</scope>
    <source>
        <strain evidence="2 3">ZT4R6</strain>
    </source>
</reference>
<dbReference type="Proteomes" id="UP000320643">
    <property type="component" value="Unassembled WGS sequence"/>
</dbReference>
<feature type="transmembrane region" description="Helical" evidence="1">
    <location>
        <begin position="122"/>
        <end position="141"/>
    </location>
</feature>
<proteinExistence type="predicted"/>
<dbReference type="RefSeq" id="WP_143371498.1">
    <property type="nucleotide sequence ID" value="NZ_VJVZ01000001.1"/>
</dbReference>
<evidence type="ECO:0000313" key="2">
    <source>
        <dbReference type="EMBL" id="TRW27272.1"/>
    </source>
</evidence>
<gene>
    <name evidence="2" type="ORF">FMM05_01135</name>
</gene>
<comment type="caution">
    <text evidence="2">The sequence shown here is derived from an EMBL/GenBank/DDBJ whole genome shotgun (WGS) entry which is preliminary data.</text>
</comment>
<organism evidence="2 3">
    <name type="scientific">Flavobacterium zepuense</name>
    <dbReference type="NCBI Taxonomy" id="2593302"/>
    <lineage>
        <taxon>Bacteria</taxon>
        <taxon>Pseudomonadati</taxon>
        <taxon>Bacteroidota</taxon>
        <taxon>Flavobacteriia</taxon>
        <taxon>Flavobacteriales</taxon>
        <taxon>Flavobacteriaceae</taxon>
        <taxon>Flavobacterium</taxon>
    </lineage>
</organism>
<protein>
    <recommendedName>
        <fullName evidence="4">YhhN-like protein</fullName>
    </recommendedName>
</protein>
<name>A0A552V9X4_9FLAO</name>
<dbReference type="OrthoDB" id="1440778at2"/>
<feature type="transmembrane region" description="Helical" evidence="1">
    <location>
        <begin position="6"/>
        <end position="27"/>
    </location>
</feature>
<evidence type="ECO:0008006" key="4">
    <source>
        <dbReference type="Google" id="ProtNLM"/>
    </source>
</evidence>
<sequence>MTFFRAVSLATALVPILLFVGIAAGAYRFKSLKKQYRFLLLYLGICFLTDISSRIFGEIYNNNLVFIVIFSLLELLFFTVFYQVCLFKKKDMPSIILTIAATLYISWEVYILANATPKEFQSYAKVICSFIIIMMSITLFFEKIDSEQQDNSILKLNSAFVIYFSLNLILFLPINFLINVASMVKYYFWFANFLLTLLFYAFLSREIWRNGSTRKQLQSGS</sequence>
<feature type="transmembrane region" description="Helical" evidence="1">
    <location>
        <begin position="186"/>
        <end position="203"/>
    </location>
</feature>
<feature type="transmembrane region" description="Helical" evidence="1">
    <location>
        <begin position="63"/>
        <end position="82"/>
    </location>
</feature>
<feature type="transmembrane region" description="Helical" evidence="1">
    <location>
        <begin position="153"/>
        <end position="174"/>
    </location>
</feature>